<dbReference type="Proteomes" id="UP000499080">
    <property type="component" value="Unassembled WGS sequence"/>
</dbReference>
<dbReference type="InterPro" id="IPR023313">
    <property type="entry name" value="UBQ-conjugating_AS"/>
</dbReference>
<dbReference type="GO" id="GO:0005524">
    <property type="term" value="F:ATP binding"/>
    <property type="evidence" value="ECO:0007669"/>
    <property type="project" value="UniProtKB-UniRule"/>
</dbReference>
<protein>
    <submittedName>
        <fullName evidence="6">Ubiquitin-conjugating enzyme E2</fullName>
    </submittedName>
</protein>
<accession>A0A4Y2GV19</accession>
<organism evidence="6 7">
    <name type="scientific">Araneus ventricosus</name>
    <name type="common">Orbweaver spider</name>
    <name type="synonym">Epeira ventricosa</name>
    <dbReference type="NCBI Taxonomy" id="182803"/>
    <lineage>
        <taxon>Eukaryota</taxon>
        <taxon>Metazoa</taxon>
        <taxon>Ecdysozoa</taxon>
        <taxon>Arthropoda</taxon>
        <taxon>Chelicerata</taxon>
        <taxon>Arachnida</taxon>
        <taxon>Araneae</taxon>
        <taxon>Araneomorphae</taxon>
        <taxon>Entelegynae</taxon>
        <taxon>Araneoidea</taxon>
        <taxon>Araneidae</taxon>
        <taxon>Araneus</taxon>
    </lineage>
</organism>
<dbReference type="InterPro" id="IPR000608">
    <property type="entry name" value="UBC"/>
</dbReference>
<dbReference type="PROSITE" id="PS00183">
    <property type="entry name" value="UBC_1"/>
    <property type="match status" value="1"/>
</dbReference>
<dbReference type="OrthoDB" id="7851174at2759"/>
<keyword evidence="4" id="KW-0547">Nucleotide-binding</keyword>
<name>A0A4Y2GV19_ARAVE</name>
<evidence type="ECO:0000256" key="3">
    <source>
        <dbReference type="PROSITE-ProRule" id="PRU10133"/>
    </source>
</evidence>
<feature type="active site" description="Glycyl thioester intermediate" evidence="3">
    <location>
        <position position="85"/>
    </location>
</feature>
<keyword evidence="1" id="KW-0808">Transferase</keyword>
<dbReference type="EMBL" id="BGPR01001559">
    <property type="protein sequence ID" value="GBM56699.1"/>
    <property type="molecule type" value="Genomic_DNA"/>
</dbReference>
<dbReference type="Gene3D" id="3.10.110.10">
    <property type="entry name" value="Ubiquitin Conjugating Enzyme"/>
    <property type="match status" value="1"/>
</dbReference>
<keyword evidence="4" id="KW-0067">ATP-binding</keyword>
<evidence type="ECO:0000256" key="1">
    <source>
        <dbReference type="ARBA" id="ARBA00022679"/>
    </source>
</evidence>
<dbReference type="FunFam" id="3.10.110.10:FF:000002">
    <property type="entry name" value="Ubiquitin-conjugating enzyme E2 D3"/>
    <property type="match status" value="1"/>
</dbReference>
<dbReference type="PROSITE" id="PS50127">
    <property type="entry name" value="UBC_2"/>
    <property type="match status" value="1"/>
</dbReference>
<reference evidence="6 7" key="1">
    <citation type="journal article" date="2019" name="Sci. Rep.">
        <title>Orb-weaving spider Araneus ventricosus genome elucidates the spidroin gene catalogue.</title>
        <authorList>
            <person name="Kono N."/>
            <person name="Nakamura H."/>
            <person name="Ohtoshi R."/>
            <person name="Moran D.A.P."/>
            <person name="Shinohara A."/>
            <person name="Yoshida Y."/>
            <person name="Fujiwara M."/>
            <person name="Mori M."/>
            <person name="Tomita M."/>
            <person name="Arakawa K."/>
        </authorList>
    </citation>
    <scope>NUCLEOTIDE SEQUENCE [LARGE SCALE GENOMIC DNA]</scope>
</reference>
<comment type="caution">
    <text evidence="6">The sequence shown here is derived from an EMBL/GenBank/DDBJ whole genome shotgun (WGS) entry which is preliminary data.</text>
</comment>
<comment type="similarity">
    <text evidence="4">Belongs to the ubiquitin-conjugating enzyme family.</text>
</comment>
<dbReference type="PANTHER" id="PTHR24068">
    <property type="entry name" value="UBIQUITIN-CONJUGATING ENZYME E2"/>
    <property type="match status" value="1"/>
</dbReference>
<keyword evidence="2 4" id="KW-0833">Ubl conjugation pathway</keyword>
<evidence type="ECO:0000259" key="5">
    <source>
        <dbReference type="PROSITE" id="PS50127"/>
    </source>
</evidence>
<dbReference type="InterPro" id="IPR016135">
    <property type="entry name" value="UBQ-conjugating_enzyme/RWD"/>
</dbReference>
<dbReference type="Pfam" id="PF00179">
    <property type="entry name" value="UQ_con"/>
    <property type="match status" value="1"/>
</dbReference>
<dbReference type="GO" id="GO:0016740">
    <property type="term" value="F:transferase activity"/>
    <property type="evidence" value="ECO:0007669"/>
    <property type="project" value="UniProtKB-KW"/>
</dbReference>
<gene>
    <name evidence="6" type="primary">eff_11</name>
    <name evidence="6" type="ORF">AVEN_98187_1</name>
</gene>
<evidence type="ECO:0000256" key="2">
    <source>
        <dbReference type="ARBA" id="ARBA00022786"/>
    </source>
</evidence>
<dbReference type="SMART" id="SM00212">
    <property type="entry name" value="UBCc"/>
    <property type="match status" value="1"/>
</dbReference>
<evidence type="ECO:0000313" key="7">
    <source>
        <dbReference type="Proteomes" id="UP000499080"/>
    </source>
</evidence>
<dbReference type="AlphaFoldDB" id="A0A4Y2GV19"/>
<proteinExistence type="inferred from homology"/>
<keyword evidence="7" id="KW-1185">Reference proteome</keyword>
<evidence type="ECO:0000313" key="6">
    <source>
        <dbReference type="EMBL" id="GBM56699.1"/>
    </source>
</evidence>
<dbReference type="SUPFAM" id="SSF54495">
    <property type="entry name" value="UBC-like"/>
    <property type="match status" value="1"/>
</dbReference>
<feature type="domain" description="UBC core" evidence="5">
    <location>
        <begin position="1"/>
        <end position="147"/>
    </location>
</feature>
<evidence type="ECO:0000256" key="4">
    <source>
        <dbReference type="RuleBase" id="RU362109"/>
    </source>
</evidence>
<sequence length="147" mass="16932">MALRRLNTELQAMMRDPPSHCSAGLVSKDLFHWRAIIMGPEKSPYEGGVFSLDIHFPRNYPMKPPKVIFTTRVYHPNINSRGVICLDILYSQWSPALTVPKLLLSISSLLCDPNPHNCLEAEIGRIYKNDREKYNAKAKEWTKRYAM</sequence>